<evidence type="ECO:0000313" key="2">
    <source>
        <dbReference type="Proteomes" id="UP001300604"/>
    </source>
</evidence>
<dbReference type="KEGG" id="carl:PXC00_06165"/>
<dbReference type="Proteomes" id="UP001300604">
    <property type="component" value="Chromosome"/>
</dbReference>
<protein>
    <submittedName>
        <fullName evidence="1">Uncharacterized protein</fullName>
    </submittedName>
</protein>
<reference evidence="1 2" key="1">
    <citation type="submission" date="2024-06" db="EMBL/GenBank/DDBJ databases">
        <title>Caproicibacterium argilliputei sp. nov, a novel caproic acid producing anaerobic bacterium isolated from pit mud.</title>
        <authorList>
            <person name="Xia S."/>
        </authorList>
    </citation>
    <scope>NUCLEOTIDE SEQUENCE [LARGE SCALE GENOMIC DNA]</scope>
    <source>
        <strain evidence="1 2">ZCY20-5</strain>
    </source>
</reference>
<evidence type="ECO:0000313" key="1">
    <source>
        <dbReference type="EMBL" id="WOC33447.1"/>
    </source>
</evidence>
<reference evidence="2" key="3">
    <citation type="submission" date="2024-06" db="EMBL/GenBank/DDBJ databases">
        <authorList>
            <person name="Zeng C."/>
        </authorList>
    </citation>
    <scope>NUCLEOTIDE SEQUENCE [LARGE SCALE GENOMIC DNA]</scope>
    <source>
        <strain evidence="2">ZCY20-5</strain>
    </source>
</reference>
<name>A0AA97DBX7_9FIRM</name>
<dbReference type="AlphaFoldDB" id="A0AA97DBX7"/>
<proteinExistence type="predicted"/>
<accession>A0AA97DBX7</accession>
<keyword evidence="2" id="KW-1185">Reference proteome</keyword>
<reference evidence="2" key="2">
    <citation type="submission" date="2024-06" db="EMBL/GenBank/DDBJ databases">
        <title>Caproicibacterium argilliputei sp. nov, a novel caproic acid producing anaerobic bacterium isolated from pit mud.</title>
        <authorList>
            <person name="Zeng C."/>
        </authorList>
    </citation>
    <scope>NUCLEOTIDE SEQUENCE [LARGE SCALE GENOMIC DNA]</scope>
    <source>
        <strain evidence="2">ZCY20-5</strain>
    </source>
</reference>
<organism evidence="1 2">
    <name type="scientific">Caproicibacterium argilliputei</name>
    <dbReference type="NCBI Taxonomy" id="3030016"/>
    <lineage>
        <taxon>Bacteria</taxon>
        <taxon>Bacillati</taxon>
        <taxon>Bacillota</taxon>
        <taxon>Clostridia</taxon>
        <taxon>Eubacteriales</taxon>
        <taxon>Oscillospiraceae</taxon>
        <taxon>Caproicibacterium</taxon>
    </lineage>
</organism>
<sequence length="73" mass="8389">MSNYDDLVSDFFESYVKSPRSGYTKEGNFTEEVITAAAKLLLNEKVFESEQEMKKEALKDYGIILPAKIFKEN</sequence>
<dbReference type="EMBL" id="CP135996">
    <property type="protein sequence ID" value="WOC33447.1"/>
    <property type="molecule type" value="Genomic_DNA"/>
</dbReference>
<dbReference type="RefSeq" id="WP_275845846.1">
    <property type="nucleotide sequence ID" value="NZ_CP135996.1"/>
</dbReference>
<gene>
    <name evidence="1" type="ORF">PXC00_06165</name>
</gene>